<dbReference type="SUPFAM" id="SSF55248">
    <property type="entry name" value="PCD-like"/>
    <property type="match status" value="1"/>
</dbReference>
<dbReference type="CDD" id="cd00488">
    <property type="entry name" value="PCD_DCoH"/>
    <property type="match status" value="1"/>
</dbReference>
<evidence type="ECO:0000256" key="1">
    <source>
        <dbReference type="ARBA" id="ARBA00001554"/>
    </source>
</evidence>
<evidence type="ECO:0000256" key="3">
    <source>
        <dbReference type="ARBA" id="ARBA00013252"/>
    </source>
</evidence>
<dbReference type="OrthoDB" id="277398at2759"/>
<dbReference type="Gene3D" id="3.30.1360.20">
    <property type="entry name" value="Transcriptional coactivator/pterin dehydratase"/>
    <property type="match status" value="1"/>
</dbReference>
<proteinExistence type="inferred from homology"/>
<comment type="caution">
    <text evidence="6">The sequence shown here is derived from an EMBL/GenBank/DDBJ whole genome shotgun (WGS) entry which is preliminary data.</text>
</comment>
<dbReference type="InterPro" id="IPR001533">
    <property type="entry name" value="Pterin_deHydtase"/>
</dbReference>
<dbReference type="EMBL" id="JAAMPI010001281">
    <property type="protein sequence ID" value="KAF4625853.1"/>
    <property type="molecule type" value="Genomic_DNA"/>
</dbReference>
<evidence type="ECO:0000256" key="2">
    <source>
        <dbReference type="ARBA" id="ARBA00006472"/>
    </source>
</evidence>
<keyword evidence="4" id="KW-0456">Lyase</keyword>
<dbReference type="InterPro" id="IPR036428">
    <property type="entry name" value="PCD_sf"/>
</dbReference>
<dbReference type="Pfam" id="PF01329">
    <property type="entry name" value="Pterin_4a"/>
    <property type="match status" value="1"/>
</dbReference>
<accession>A0A8H4RAB7</accession>
<protein>
    <recommendedName>
        <fullName evidence="3">4a-hydroxytetrahydrobiopterin dehydratase</fullName>
        <ecNumber evidence="3">4.2.1.96</ecNumber>
    </recommendedName>
    <alternativeName>
        <fullName evidence="5">4-alpha-hydroxy-tetrahydropterin dehydratase</fullName>
    </alternativeName>
</protein>
<reference evidence="6 7" key="1">
    <citation type="submission" date="2020-03" db="EMBL/GenBank/DDBJ databases">
        <title>Draft Genome Sequence of Cudoniella acicularis.</title>
        <authorList>
            <person name="Buettner E."/>
            <person name="Kellner H."/>
        </authorList>
    </citation>
    <scope>NUCLEOTIDE SEQUENCE [LARGE SCALE GENOMIC DNA]</scope>
    <source>
        <strain evidence="6 7">DSM 108380</strain>
    </source>
</reference>
<dbReference type="GO" id="GO:0006729">
    <property type="term" value="P:tetrahydrobiopterin biosynthetic process"/>
    <property type="evidence" value="ECO:0007669"/>
    <property type="project" value="InterPro"/>
</dbReference>
<evidence type="ECO:0000313" key="7">
    <source>
        <dbReference type="Proteomes" id="UP000566819"/>
    </source>
</evidence>
<evidence type="ECO:0000256" key="5">
    <source>
        <dbReference type="ARBA" id="ARBA00030497"/>
    </source>
</evidence>
<gene>
    <name evidence="6" type="ORF">G7Y89_g12315</name>
</gene>
<keyword evidence="7" id="KW-1185">Reference proteome</keyword>
<sequence>MSLQPQLIQPQFSSNYSPAKGSEDLSPLLKPTGKWALTSSGKGIERNFKFKGFKKCWEFMNLVAPECTKVKHHPEWSNVYNTTFIRWTTHSPPGLSEKDIIMARFCDEAAEKCGEVVVEEGETQPEMGKDLADRVADEAGDCCIPKKL</sequence>
<dbReference type="GO" id="GO:0008124">
    <property type="term" value="F:4-alpha-hydroxytetrahydrobiopterin dehydratase activity"/>
    <property type="evidence" value="ECO:0007669"/>
    <property type="project" value="UniProtKB-EC"/>
</dbReference>
<comment type="similarity">
    <text evidence="2">Belongs to the pterin-4-alpha-carbinolamine dehydratase family.</text>
</comment>
<name>A0A8H4RAB7_9HELO</name>
<dbReference type="PANTHER" id="PTHR12599:SF0">
    <property type="entry name" value="PTERIN-4-ALPHA-CARBINOLAMINE DEHYDRATASE"/>
    <property type="match status" value="1"/>
</dbReference>
<comment type="catalytic activity">
    <reaction evidence="1">
        <text>(4aS,6R)-4a-hydroxy-L-erythro-5,6,7,8-tetrahydrobiopterin = (6R)-L-erythro-6,7-dihydrobiopterin + H2O</text>
        <dbReference type="Rhea" id="RHEA:11920"/>
        <dbReference type="ChEBI" id="CHEBI:15377"/>
        <dbReference type="ChEBI" id="CHEBI:15642"/>
        <dbReference type="ChEBI" id="CHEBI:43120"/>
        <dbReference type="EC" id="4.2.1.96"/>
    </reaction>
</comment>
<dbReference type="AlphaFoldDB" id="A0A8H4RAB7"/>
<organism evidence="6 7">
    <name type="scientific">Cudoniella acicularis</name>
    <dbReference type="NCBI Taxonomy" id="354080"/>
    <lineage>
        <taxon>Eukaryota</taxon>
        <taxon>Fungi</taxon>
        <taxon>Dikarya</taxon>
        <taxon>Ascomycota</taxon>
        <taxon>Pezizomycotina</taxon>
        <taxon>Leotiomycetes</taxon>
        <taxon>Helotiales</taxon>
        <taxon>Tricladiaceae</taxon>
        <taxon>Cudoniella</taxon>
    </lineage>
</organism>
<evidence type="ECO:0000313" key="6">
    <source>
        <dbReference type="EMBL" id="KAF4625853.1"/>
    </source>
</evidence>
<dbReference type="Proteomes" id="UP000566819">
    <property type="component" value="Unassembled WGS sequence"/>
</dbReference>
<dbReference type="PANTHER" id="PTHR12599">
    <property type="entry name" value="PTERIN-4-ALPHA-CARBINOLAMINE DEHYDRATASE"/>
    <property type="match status" value="1"/>
</dbReference>
<evidence type="ECO:0000256" key="4">
    <source>
        <dbReference type="ARBA" id="ARBA00023239"/>
    </source>
</evidence>
<dbReference type="EC" id="4.2.1.96" evidence="3"/>